<feature type="chain" id="PRO_5005856966" description="CREG-like beta-barrel domain-containing protein" evidence="2">
    <location>
        <begin position="20"/>
        <end position="317"/>
    </location>
</feature>
<dbReference type="Pfam" id="PF13883">
    <property type="entry name" value="CREG_beta-barrel"/>
    <property type="match status" value="1"/>
</dbReference>
<sequence>MLPHTLVYYILSLTTVAYAHPPPASYHPDTRHRADVQNSIPGSHADPHSSSLQPPRQIRTPTRYESTLLARRLLALSSTGYLSTSFPSAQNLSADPAYRWTPSEVAGAAIGLPEYFAACNGGSESEEDGGDPVMIRLRISTTGKNSRNGGNVSLGVDWWSQEHLRERRGSQSFDAMGWIDRSPSSLPRMALLGYLEVLDDEEVEKQKVVQCFERRHADAKHWRPGSERGAHTGEWVRLRVKAVYWVGGFGGRAWIGWLDVEGEWDRVKREGWENVRLPGEEGWEKMPWFEGGQEAWMETVGVEASMGQDVDMMRYES</sequence>
<organism evidence="4 5">
    <name type="scientific">Cyphellophora attinorum</name>
    <dbReference type="NCBI Taxonomy" id="1664694"/>
    <lineage>
        <taxon>Eukaryota</taxon>
        <taxon>Fungi</taxon>
        <taxon>Dikarya</taxon>
        <taxon>Ascomycota</taxon>
        <taxon>Pezizomycotina</taxon>
        <taxon>Eurotiomycetes</taxon>
        <taxon>Chaetothyriomycetidae</taxon>
        <taxon>Chaetothyriales</taxon>
        <taxon>Cyphellophoraceae</taxon>
        <taxon>Cyphellophora</taxon>
    </lineage>
</organism>
<dbReference type="PANTHER" id="PTHR37273:SF1">
    <property type="entry name" value="ADL397C-AP"/>
    <property type="match status" value="1"/>
</dbReference>
<feature type="domain" description="CREG-like beta-barrel" evidence="3">
    <location>
        <begin position="62"/>
        <end position="255"/>
    </location>
</feature>
<gene>
    <name evidence="4" type="ORF">AB675_9232</name>
</gene>
<dbReference type="InterPro" id="IPR012349">
    <property type="entry name" value="Split_barrel_FMN-bd"/>
</dbReference>
<protein>
    <recommendedName>
        <fullName evidence="3">CREG-like beta-barrel domain-containing protein</fullName>
    </recommendedName>
</protein>
<dbReference type="RefSeq" id="XP_018001564.1">
    <property type="nucleotide sequence ID" value="XM_018149747.1"/>
</dbReference>
<keyword evidence="5" id="KW-1185">Reference proteome</keyword>
<dbReference type="InterPro" id="IPR055343">
    <property type="entry name" value="CREG_beta-barrel"/>
</dbReference>
<reference evidence="4 5" key="1">
    <citation type="submission" date="2015-06" db="EMBL/GenBank/DDBJ databases">
        <title>Draft genome of the ant-associated black yeast Phialophora attae CBS 131958.</title>
        <authorList>
            <person name="Moreno L.F."/>
            <person name="Stielow B.J."/>
            <person name="de Hoog S."/>
            <person name="Vicente V.A."/>
            <person name="Weiss V.A."/>
            <person name="de Vries M."/>
            <person name="Cruz L.M."/>
            <person name="Souza E.M."/>
        </authorList>
    </citation>
    <scope>NUCLEOTIDE SEQUENCE [LARGE SCALE GENOMIC DNA]</scope>
    <source>
        <strain evidence="4 5">CBS 131958</strain>
    </source>
</reference>
<evidence type="ECO:0000259" key="3">
    <source>
        <dbReference type="Pfam" id="PF13883"/>
    </source>
</evidence>
<dbReference type="PANTHER" id="PTHR37273">
    <property type="entry name" value="CHROMOSOME 8, WHOLE GENOME SHOTGUN SEQUENCE"/>
    <property type="match status" value="1"/>
</dbReference>
<dbReference type="GeneID" id="28741627"/>
<dbReference type="VEuPathDB" id="FungiDB:AB675_9232"/>
<proteinExistence type="predicted"/>
<feature type="signal peptide" evidence="2">
    <location>
        <begin position="1"/>
        <end position="19"/>
    </location>
</feature>
<evidence type="ECO:0000313" key="5">
    <source>
        <dbReference type="Proteomes" id="UP000038010"/>
    </source>
</evidence>
<dbReference type="Proteomes" id="UP000038010">
    <property type="component" value="Unassembled WGS sequence"/>
</dbReference>
<feature type="compositionally biased region" description="Polar residues" evidence="1">
    <location>
        <begin position="48"/>
        <end position="60"/>
    </location>
</feature>
<comment type="caution">
    <text evidence="4">The sequence shown here is derived from an EMBL/GenBank/DDBJ whole genome shotgun (WGS) entry which is preliminary data.</text>
</comment>
<dbReference type="OrthoDB" id="2138282at2759"/>
<evidence type="ECO:0000256" key="1">
    <source>
        <dbReference type="SAM" id="MobiDB-lite"/>
    </source>
</evidence>
<evidence type="ECO:0000256" key="2">
    <source>
        <dbReference type="SAM" id="SignalP"/>
    </source>
</evidence>
<dbReference type="AlphaFoldDB" id="A0A0N0NNG9"/>
<dbReference type="EMBL" id="LFJN01000009">
    <property type="protein sequence ID" value="KPI41601.1"/>
    <property type="molecule type" value="Genomic_DNA"/>
</dbReference>
<keyword evidence="2" id="KW-0732">Signal</keyword>
<dbReference type="STRING" id="1664694.A0A0N0NNG9"/>
<name>A0A0N0NNG9_9EURO</name>
<accession>A0A0N0NNG9</accession>
<feature type="region of interest" description="Disordered" evidence="1">
    <location>
        <begin position="24"/>
        <end position="60"/>
    </location>
</feature>
<dbReference type="Gene3D" id="2.30.110.10">
    <property type="entry name" value="Electron Transport, Fmn-binding Protein, Chain A"/>
    <property type="match status" value="1"/>
</dbReference>
<dbReference type="SUPFAM" id="SSF50475">
    <property type="entry name" value="FMN-binding split barrel"/>
    <property type="match status" value="1"/>
</dbReference>
<evidence type="ECO:0000313" key="4">
    <source>
        <dbReference type="EMBL" id="KPI41601.1"/>
    </source>
</evidence>